<sequence>MMVRPLDRSVSSMKKNLIDVTIVTFMILWDPGRVPDGTGDCDMLTAINVFPLPEGRNGITYSQS</sequence>
<proteinExistence type="predicted"/>
<evidence type="ECO:0000313" key="1">
    <source>
        <dbReference type="EMBL" id="GKX56512.1"/>
    </source>
</evidence>
<protein>
    <submittedName>
        <fullName evidence="1">Uncharacterized protein</fullName>
    </submittedName>
</protein>
<dbReference type="AlphaFoldDB" id="A0AAV5N435"/>
<evidence type="ECO:0000313" key="2">
    <source>
        <dbReference type="Proteomes" id="UP001058124"/>
    </source>
</evidence>
<dbReference type="Proteomes" id="UP001058124">
    <property type="component" value="Unassembled WGS sequence"/>
</dbReference>
<name>A0AAV5N435_9GAMM</name>
<dbReference type="EMBL" id="BRLH01000006">
    <property type="protein sequence ID" value="GKX56512.1"/>
    <property type="molecule type" value="Genomic_DNA"/>
</dbReference>
<reference evidence="1" key="1">
    <citation type="submission" date="2022-06" db="EMBL/GenBank/DDBJ databases">
        <title>Draft genome sequences of Leminorella grimontii str. JCM5902.</title>
        <authorList>
            <person name="Wakabayashi Y."/>
            <person name="Kojima K."/>
        </authorList>
    </citation>
    <scope>NUCLEOTIDE SEQUENCE</scope>
    <source>
        <strain evidence="1">JCM 5902</strain>
    </source>
</reference>
<gene>
    <name evidence="1" type="ORF">SOASR030_26240</name>
</gene>
<keyword evidence="2" id="KW-1185">Reference proteome</keyword>
<accession>A0AAV5N435</accession>
<comment type="caution">
    <text evidence="1">The sequence shown here is derived from an EMBL/GenBank/DDBJ whole genome shotgun (WGS) entry which is preliminary data.</text>
</comment>
<organism evidence="1 2">
    <name type="scientific">Leminorella grimontii</name>
    <dbReference type="NCBI Taxonomy" id="82981"/>
    <lineage>
        <taxon>Bacteria</taxon>
        <taxon>Pseudomonadati</taxon>
        <taxon>Pseudomonadota</taxon>
        <taxon>Gammaproteobacteria</taxon>
        <taxon>Enterobacterales</taxon>
        <taxon>Budviciaceae</taxon>
        <taxon>Leminorella</taxon>
    </lineage>
</organism>